<evidence type="ECO:0000256" key="1">
    <source>
        <dbReference type="ARBA" id="ARBA00004370"/>
    </source>
</evidence>
<proteinExistence type="inferred from homology"/>
<evidence type="ECO:0000313" key="8">
    <source>
        <dbReference type="EMBL" id="TKR59355.1"/>
    </source>
</evidence>
<gene>
    <name evidence="8" type="ORF">L596_029039</name>
</gene>
<accession>A0A4V5ZXD9</accession>
<keyword evidence="9" id="KW-1185">Reference proteome</keyword>
<reference evidence="8 9" key="1">
    <citation type="journal article" date="2015" name="Genome Biol.">
        <title>Comparative genomics of Steinernema reveals deeply conserved gene regulatory networks.</title>
        <authorList>
            <person name="Dillman A.R."/>
            <person name="Macchietto M."/>
            <person name="Porter C.F."/>
            <person name="Rogers A."/>
            <person name="Williams B."/>
            <person name="Antoshechkin I."/>
            <person name="Lee M.M."/>
            <person name="Goodwin Z."/>
            <person name="Lu X."/>
            <person name="Lewis E.E."/>
            <person name="Goodrich-Blair H."/>
            <person name="Stock S.P."/>
            <person name="Adams B.J."/>
            <person name="Sternberg P.W."/>
            <person name="Mortazavi A."/>
        </authorList>
    </citation>
    <scope>NUCLEOTIDE SEQUENCE [LARGE SCALE GENOMIC DNA]</scope>
    <source>
        <strain evidence="8 9">ALL</strain>
    </source>
</reference>
<dbReference type="OrthoDB" id="2802411at2759"/>
<reference evidence="8 9" key="2">
    <citation type="journal article" date="2019" name="G3 (Bethesda)">
        <title>Hybrid Assembly of the Genome of the Entomopathogenic Nematode Steinernema carpocapsae Identifies the X-Chromosome.</title>
        <authorList>
            <person name="Serra L."/>
            <person name="Macchietto M."/>
            <person name="Macias-Munoz A."/>
            <person name="McGill C.J."/>
            <person name="Rodriguez I.M."/>
            <person name="Rodriguez B."/>
            <person name="Murad R."/>
            <person name="Mortazavi A."/>
        </authorList>
    </citation>
    <scope>NUCLEOTIDE SEQUENCE [LARGE SCALE GENOMIC DNA]</scope>
    <source>
        <strain evidence="8 9">ALL</strain>
    </source>
</reference>
<dbReference type="Pfam" id="PF01679">
    <property type="entry name" value="Pmp3"/>
    <property type="match status" value="1"/>
</dbReference>
<keyword evidence="3 7" id="KW-0812">Transmembrane</keyword>
<evidence type="ECO:0000313" key="9">
    <source>
        <dbReference type="Proteomes" id="UP000298663"/>
    </source>
</evidence>
<dbReference type="EMBL" id="AZBU02000012">
    <property type="protein sequence ID" value="TKR59355.1"/>
    <property type="molecule type" value="Genomic_DNA"/>
</dbReference>
<evidence type="ECO:0000256" key="6">
    <source>
        <dbReference type="SAM" id="MobiDB-lite"/>
    </source>
</evidence>
<dbReference type="InterPro" id="IPR000612">
    <property type="entry name" value="PMP3"/>
</dbReference>
<keyword evidence="4 7" id="KW-1133">Transmembrane helix</keyword>
<evidence type="ECO:0000256" key="7">
    <source>
        <dbReference type="SAM" id="Phobius"/>
    </source>
</evidence>
<evidence type="ECO:0000256" key="4">
    <source>
        <dbReference type="ARBA" id="ARBA00022989"/>
    </source>
</evidence>
<organism evidence="8 9">
    <name type="scientific">Steinernema carpocapsae</name>
    <name type="common">Entomopathogenic nematode</name>
    <dbReference type="NCBI Taxonomy" id="34508"/>
    <lineage>
        <taxon>Eukaryota</taxon>
        <taxon>Metazoa</taxon>
        <taxon>Ecdysozoa</taxon>
        <taxon>Nematoda</taxon>
        <taxon>Chromadorea</taxon>
        <taxon>Rhabditida</taxon>
        <taxon>Tylenchina</taxon>
        <taxon>Panagrolaimomorpha</taxon>
        <taxon>Strongyloidoidea</taxon>
        <taxon>Steinernematidae</taxon>
        <taxon>Steinernema</taxon>
    </lineage>
</organism>
<evidence type="ECO:0000256" key="5">
    <source>
        <dbReference type="ARBA" id="ARBA00023136"/>
    </source>
</evidence>
<comment type="caution">
    <text evidence="8">The sequence shown here is derived from an EMBL/GenBank/DDBJ whole genome shotgun (WGS) entry which is preliminary data.</text>
</comment>
<protein>
    <submittedName>
        <fullName evidence="8">Uncharacterized protein</fullName>
    </submittedName>
</protein>
<evidence type="ECO:0000256" key="2">
    <source>
        <dbReference type="ARBA" id="ARBA00009530"/>
    </source>
</evidence>
<dbReference type="GO" id="GO:0016020">
    <property type="term" value="C:membrane"/>
    <property type="evidence" value="ECO:0007669"/>
    <property type="project" value="UniProtKB-SubCell"/>
</dbReference>
<comment type="subcellular location">
    <subcellularLocation>
        <location evidence="1">Membrane</location>
    </subcellularLocation>
</comment>
<comment type="similarity">
    <text evidence="2">Belongs to the UPF0057 (PMP3) family.</text>
</comment>
<keyword evidence="5 7" id="KW-0472">Membrane</keyword>
<evidence type="ECO:0000256" key="3">
    <source>
        <dbReference type="ARBA" id="ARBA00022692"/>
    </source>
</evidence>
<dbReference type="Proteomes" id="UP000298663">
    <property type="component" value="Unassembled WGS sequence"/>
</dbReference>
<sequence>MPHHEHNDFLEGYLVLCYPPIAVWVHQGECTYHILINFILSILTFHIGGICHACWFCFMREDDCVRCREPNVVIVDQRHVQPSVNPSASNEMPRRPSQENSDVGVYEEPPNYDAAPCSKRALE</sequence>
<dbReference type="AlphaFoldDB" id="A0A4V5ZXD9"/>
<feature type="transmembrane region" description="Helical" evidence="7">
    <location>
        <begin position="34"/>
        <end position="58"/>
    </location>
</feature>
<name>A0A4V5ZXD9_STECR</name>
<feature type="region of interest" description="Disordered" evidence="6">
    <location>
        <begin position="83"/>
        <end position="123"/>
    </location>
</feature>